<keyword evidence="1" id="KW-0862">Zinc</keyword>
<dbReference type="EMBL" id="QXFZ01001615">
    <property type="protein sequence ID" value="KAE9087570.1"/>
    <property type="molecule type" value="Genomic_DNA"/>
</dbReference>
<dbReference type="Proteomes" id="UP000429523">
    <property type="component" value="Unassembled WGS sequence"/>
</dbReference>
<evidence type="ECO:0000313" key="6">
    <source>
        <dbReference type="EMBL" id="KAE9195793.1"/>
    </source>
</evidence>
<evidence type="ECO:0000313" key="9">
    <source>
        <dbReference type="EMBL" id="KAE9326973.1"/>
    </source>
</evidence>
<sequence>MKAGLNVVFVPNEGRRRPISSNRNKGHISLRTDGQHVALIDALDESSSAQQKAFVARKSYDKGRFNGKCFYCKKTGHKETECRMKKADEERGQVARETSDYAFTATSAMGKTEWVVDSGASSHREMISLSIYIAKCKISGIY</sequence>
<evidence type="ECO:0000313" key="15">
    <source>
        <dbReference type="Proteomes" id="UP000441208"/>
    </source>
</evidence>
<evidence type="ECO:0000259" key="2">
    <source>
        <dbReference type="PROSITE" id="PS50158"/>
    </source>
</evidence>
<dbReference type="EMBL" id="QXGB01001164">
    <property type="protein sequence ID" value="KAE9195793.1"/>
    <property type="molecule type" value="Genomic_DNA"/>
</dbReference>
<gene>
    <name evidence="8" type="ORF">PF001_g19464</name>
    <name evidence="7" type="ORF">PF002_g18455</name>
    <name evidence="6" type="ORF">PF005_g17139</name>
    <name evidence="5" type="ORF">PF006_g16930</name>
    <name evidence="4" type="ORF">PF007_g20329</name>
    <name evidence="9" type="ORF">PF008_g16511</name>
    <name evidence="3" type="ORF">PF009_g16835</name>
</gene>
<evidence type="ECO:0000313" key="14">
    <source>
        <dbReference type="Proteomes" id="UP000440732"/>
    </source>
</evidence>
<keyword evidence="11" id="KW-1185">Reference proteome</keyword>
<dbReference type="Proteomes" id="UP000433483">
    <property type="component" value="Unassembled WGS sequence"/>
</dbReference>
<accession>A0A6A3R150</accession>
<dbReference type="EMBL" id="QXGA01001211">
    <property type="protein sequence ID" value="KAE9125592.1"/>
    <property type="molecule type" value="Genomic_DNA"/>
</dbReference>
<dbReference type="InterPro" id="IPR036875">
    <property type="entry name" value="Znf_CCHC_sf"/>
</dbReference>
<evidence type="ECO:0000313" key="3">
    <source>
        <dbReference type="EMBL" id="KAE8933147.1"/>
    </source>
</evidence>
<dbReference type="Proteomes" id="UP000440367">
    <property type="component" value="Unassembled WGS sequence"/>
</dbReference>
<dbReference type="Proteomes" id="UP000437068">
    <property type="component" value="Unassembled WGS sequence"/>
</dbReference>
<evidence type="ECO:0000313" key="16">
    <source>
        <dbReference type="Proteomes" id="UP000486351"/>
    </source>
</evidence>
<evidence type="ECO:0000313" key="11">
    <source>
        <dbReference type="Proteomes" id="UP000433483"/>
    </source>
</evidence>
<dbReference type="PROSITE" id="PS50158">
    <property type="entry name" value="ZF_CCHC"/>
    <property type="match status" value="1"/>
</dbReference>
<dbReference type="EMBL" id="QXGF01001042">
    <property type="protein sequence ID" value="KAE8933147.1"/>
    <property type="molecule type" value="Genomic_DNA"/>
</dbReference>
<evidence type="ECO:0000313" key="8">
    <source>
        <dbReference type="EMBL" id="KAE9290783.1"/>
    </source>
</evidence>
<evidence type="ECO:0000313" key="7">
    <source>
        <dbReference type="EMBL" id="KAE9211693.1"/>
    </source>
</evidence>
<dbReference type="Proteomes" id="UP000441208">
    <property type="component" value="Unassembled WGS sequence"/>
</dbReference>
<keyword evidence="1" id="KW-0479">Metal-binding</keyword>
<proteinExistence type="predicted"/>
<evidence type="ECO:0000313" key="13">
    <source>
        <dbReference type="Proteomes" id="UP000440367"/>
    </source>
</evidence>
<dbReference type="EMBL" id="QXGE01001579">
    <property type="protein sequence ID" value="KAE9290783.1"/>
    <property type="molecule type" value="Genomic_DNA"/>
</dbReference>
<dbReference type="InterPro" id="IPR001878">
    <property type="entry name" value="Znf_CCHC"/>
</dbReference>
<keyword evidence="1" id="KW-0863">Zinc-finger</keyword>
<reference evidence="10 11" key="1">
    <citation type="submission" date="2018-08" db="EMBL/GenBank/DDBJ databases">
        <title>Genomic investigation of the strawberry pathogen Phytophthora fragariae indicates pathogenicity is determined by transcriptional variation in three key races.</title>
        <authorList>
            <person name="Adams T.M."/>
            <person name="Armitage A.D."/>
            <person name="Sobczyk M.K."/>
            <person name="Bates H.J."/>
            <person name="Dunwell J.M."/>
            <person name="Nellist C.F."/>
            <person name="Harrison R.J."/>
        </authorList>
    </citation>
    <scope>NUCLEOTIDE SEQUENCE [LARGE SCALE GENOMIC DNA]</scope>
    <source>
        <strain evidence="8 12">A4</strain>
        <strain evidence="7 13">BC-1</strain>
        <strain evidence="6 11">NOV-27</strain>
        <strain evidence="5 14">NOV-5</strain>
        <strain evidence="4 15">NOV-71</strain>
        <strain evidence="9 16">NOV-77</strain>
        <strain evidence="3 10">NOV-9</strain>
    </source>
</reference>
<dbReference type="GO" id="GO:0008270">
    <property type="term" value="F:zinc ion binding"/>
    <property type="evidence" value="ECO:0007669"/>
    <property type="project" value="UniProtKB-KW"/>
</dbReference>
<evidence type="ECO:0000313" key="4">
    <source>
        <dbReference type="EMBL" id="KAE9087570.1"/>
    </source>
</evidence>
<feature type="domain" description="CCHC-type" evidence="2">
    <location>
        <begin position="68"/>
        <end position="83"/>
    </location>
</feature>
<evidence type="ECO:0000256" key="1">
    <source>
        <dbReference type="PROSITE-ProRule" id="PRU00047"/>
    </source>
</evidence>
<dbReference type="GO" id="GO:0003676">
    <property type="term" value="F:nucleic acid binding"/>
    <property type="evidence" value="ECO:0007669"/>
    <property type="project" value="InterPro"/>
</dbReference>
<comment type="caution">
    <text evidence="4">The sequence shown here is derived from an EMBL/GenBank/DDBJ whole genome shotgun (WGS) entry which is preliminary data.</text>
</comment>
<dbReference type="EMBL" id="QXFY01001138">
    <property type="protein sequence ID" value="KAE9326973.1"/>
    <property type="molecule type" value="Genomic_DNA"/>
</dbReference>
<dbReference type="SUPFAM" id="SSF57756">
    <property type="entry name" value="Retrovirus zinc finger-like domains"/>
    <property type="match status" value="1"/>
</dbReference>
<evidence type="ECO:0000313" key="10">
    <source>
        <dbReference type="Proteomes" id="UP000429523"/>
    </source>
</evidence>
<dbReference type="AlphaFoldDB" id="A0A6A3R150"/>
<dbReference type="Proteomes" id="UP000486351">
    <property type="component" value="Unassembled WGS sequence"/>
</dbReference>
<evidence type="ECO:0000313" key="12">
    <source>
        <dbReference type="Proteomes" id="UP000437068"/>
    </source>
</evidence>
<protein>
    <recommendedName>
        <fullName evidence="2">CCHC-type domain-containing protein</fullName>
    </recommendedName>
</protein>
<dbReference type="Proteomes" id="UP000440732">
    <property type="component" value="Unassembled WGS sequence"/>
</dbReference>
<organism evidence="4 15">
    <name type="scientific">Phytophthora fragariae</name>
    <dbReference type="NCBI Taxonomy" id="53985"/>
    <lineage>
        <taxon>Eukaryota</taxon>
        <taxon>Sar</taxon>
        <taxon>Stramenopiles</taxon>
        <taxon>Oomycota</taxon>
        <taxon>Peronosporomycetes</taxon>
        <taxon>Peronosporales</taxon>
        <taxon>Peronosporaceae</taxon>
        <taxon>Phytophthora</taxon>
    </lineage>
</organism>
<name>A0A6A3R150_9STRA</name>
<dbReference type="Gene3D" id="4.10.60.10">
    <property type="entry name" value="Zinc finger, CCHC-type"/>
    <property type="match status" value="1"/>
</dbReference>
<dbReference type="EMBL" id="QXGD01001213">
    <property type="protein sequence ID" value="KAE9211693.1"/>
    <property type="molecule type" value="Genomic_DNA"/>
</dbReference>
<evidence type="ECO:0000313" key="5">
    <source>
        <dbReference type="EMBL" id="KAE9125592.1"/>
    </source>
</evidence>